<evidence type="ECO:0000256" key="1">
    <source>
        <dbReference type="ARBA" id="ARBA00007689"/>
    </source>
</evidence>
<evidence type="ECO:0000313" key="3">
    <source>
        <dbReference type="EMBL" id="MDT0277584.1"/>
    </source>
</evidence>
<dbReference type="RefSeq" id="WP_311346391.1">
    <property type="nucleotide sequence ID" value="NZ_JAVREI010000014.1"/>
</dbReference>
<dbReference type="PANTHER" id="PTHR35174">
    <property type="entry name" value="BLL7171 PROTEIN-RELATED"/>
    <property type="match status" value="1"/>
</dbReference>
<name>A0ABU2KBL8_9ACTN</name>
<protein>
    <submittedName>
        <fullName evidence="3">YciI family protein</fullName>
    </submittedName>
</protein>
<reference evidence="4" key="1">
    <citation type="submission" date="2023-07" db="EMBL/GenBank/DDBJ databases">
        <title>30 novel species of actinomycetes from the DSMZ collection.</title>
        <authorList>
            <person name="Nouioui I."/>
        </authorList>
    </citation>
    <scope>NUCLEOTIDE SEQUENCE [LARGE SCALE GENOMIC DNA]</scope>
    <source>
        <strain evidence="4">DSM 46792</strain>
    </source>
</reference>
<accession>A0ABU2KBL8</accession>
<sequence>MPQYLLNIIQPTGQVPSPEDLEPVMRDLATLNEEMRADGVWMFAAALHQPESTTVVRAEGDGVLVTDGPYAEGTEFVGGFDLIQVADLDEALAWAGKLTGVLGLPVEVRPVARSF</sequence>
<dbReference type="Proteomes" id="UP001183222">
    <property type="component" value="Unassembled WGS sequence"/>
</dbReference>
<feature type="domain" description="YCII-related" evidence="2">
    <location>
        <begin position="19"/>
        <end position="97"/>
    </location>
</feature>
<comment type="caution">
    <text evidence="3">The sequence shown here is derived from an EMBL/GenBank/DDBJ whole genome shotgun (WGS) entry which is preliminary data.</text>
</comment>
<proteinExistence type="inferred from homology"/>
<evidence type="ECO:0000259" key="2">
    <source>
        <dbReference type="Pfam" id="PF03795"/>
    </source>
</evidence>
<dbReference type="SUPFAM" id="SSF54909">
    <property type="entry name" value="Dimeric alpha+beta barrel"/>
    <property type="match status" value="1"/>
</dbReference>
<gene>
    <name evidence="3" type="ORF">RM425_16920</name>
</gene>
<dbReference type="Pfam" id="PF03795">
    <property type="entry name" value="YCII"/>
    <property type="match status" value="1"/>
</dbReference>
<comment type="similarity">
    <text evidence="1">Belongs to the YciI family.</text>
</comment>
<dbReference type="EMBL" id="JAVREI010000014">
    <property type="protein sequence ID" value="MDT0277584.1"/>
    <property type="molecule type" value="Genomic_DNA"/>
</dbReference>
<keyword evidence="4" id="KW-1185">Reference proteome</keyword>
<dbReference type="InterPro" id="IPR011008">
    <property type="entry name" value="Dimeric_a/b-barrel"/>
</dbReference>
<organism evidence="3 4">
    <name type="scientific">Blastococcus goldschmidtiae</name>
    <dbReference type="NCBI Taxonomy" id="3075546"/>
    <lineage>
        <taxon>Bacteria</taxon>
        <taxon>Bacillati</taxon>
        <taxon>Actinomycetota</taxon>
        <taxon>Actinomycetes</taxon>
        <taxon>Geodermatophilales</taxon>
        <taxon>Geodermatophilaceae</taxon>
        <taxon>Blastococcus</taxon>
    </lineage>
</organism>
<dbReference type="Gene3D" id="3.30.70.1060">
    <property type="entry name" value="Dimeric alpha+beta barrel"/>
    <property type="match status" value="1"/>
</dbReference>
<dbReference type="InterPro" id="IPR005545">
    <property type="entry name" value="YCII"/>
</dbReference>
<dbReference type="PANTHER" id="PTHR35174:SF3">
    <property type="entry name" value="BLL7171 PROTEIN"/>
    <property type="match status" value="1"/>
</dbReference>
<evidence type="ECO:0000313" key="4">
    <source>
        <dbReference type="Proteomes" id="UP001183222"/>
    </source>
</evidence>